<reference evidence="1 2" key="1">
    <citation type="submission" date="2021-09" db="EMBL/GenBank/DDBJ databases">
        <title>Genomic insights and catalytic innovation underlie evolution of tropane alkaloids biosynthesis.</title>
        <authorList>
            <person name="Wang Y.-J."/>
            <person name="Tian T."/>
            <person name="Huang J.-P."/>
            <person name="Huang S.-X."/>
        </authorList>
    </citation>
    <scope>NUCLEOTIDE SEQUENCE [LARGE SCALE GENOMIC DNA]</scope>
    <source>
        <strain evidence="1">KIB-2018</strain>
        <tissue evidence="1">Leaf</tissue>
    </source>
</reference>
<dbReference type="PANTHER" id="PTHR15907">
    <property type="entry name" value="DUF614 FAMILY PROTEIN-RELATED"/>
    <property type="match status" value="1"/>
</dbReference>
<dbReference type="AlphaFoldDB" id="A0AAV8SVP0"/>
<proteinExistence type="predicted"/>
<accession>A0AAV8SVP0</accession>
<dbReference type="Pfam" id="PF04749">
    <property type="entry name" value="PLAC8"/>
    <property type="match status" value="1"/>
</dbReference>
<evidence type="ECO:0000313" key="1">
    <source>
        <dbReference type="EMBL" id="KAJ8755924.1"/>
    </source>
</evidence>
<comment type="caution">
    <text evidence="1">The sequence shown here is derived from an EMBL/GenBank/DDBJ whole genome shotgun (WGS) entry which is preliminary data.</text>
</comment>
<dbReference type="InterPro" id="IPR006461">
    <property type="entry name" value="PLAC_motif_containing"/>
</dbReference>
<gene>
    <name evidence="1" type="ORF">K2173_024469</name>
</gene>
<sequence>MADLEIAEHKETLKQSDEPATVIAAAEHQVGENCLQDLSSSSSVYEHLMFGRPWTTGLFDCQEDRRNAIITAFFPCVTFGQIAEVLSEGNTSCRSGCLIYFSMMLASYSQWIMSTEYRTKLRKKHDLEEGPCTDVASHIFCPCCSLCQEFRELKNRGFDPALGWSKILVQELERREHDQLVTAPQEQVMTK</sequence>
<dbReference type="EMBL" id="JAIWQS010000009">
    <property type="protein sequence ID" value="KAJ8755924.1"/>
    <property type="molecule type" value="Genomic_DNA"/>
</dbReference>
<evidence type="ECO:0000313" key="2">
    <source>
        <dbReference type="Proteomes" id="UP001159364"/>
    </source>
</evidence>
<dbReference type="NCBIfam" id="TIGR01571">
    <property type="entry name" value="A_thal_Cys_rich"/>
    <property type="match status" value="1"/>
</dbReference>
<keyword evidence="2" id="KW-1185">Reference proteome</keyword>
<protein>
    <submittedName>
        <fullName evidence="1">Uncharacterized protein</fullName>
    </submittedName>
</protein>
<name>A0AAV8SVP0_9ROSI</name>
<organism evidence="1 2">
    <name type="scientific">Erythroxylum novogranatense</name>
    <dbReference type="NCBI Taxonomy" id="1862640"/>
    <lineage>
        <taxon>Eukaryota</taxon>
        <taxon>Viridiplantae</taxon>
        <taxon>Streptophyta</taxon>
        <taxon>Embryophyta</taxon>
        <taxon>Tracheophyta</taxon>
        <taxon>Spermatophyta</taxon>
        <taxon>Magnoliopsida</taxon>
        <taxon>eudicotyledons</taxon>
        <taxon>Gunneridae</taxon>
        <taxon>Pentapetalae</taxon>
        <taxon>rosids</taxon>
        <taxon>fabids</taxon>
        <taxon>Malpighiales</taxon>
        <taxon>Erythroxylaceae</taxon>
        <taxon>Erythroxylum</taxon>
    </lineage>
</organism>
<dbReference type="Proteomes" id="UP001159364">
    <property type="component" value="Linkage Group LG09"/>
</dbReference>